<evidence type="ECO:0000313" key="4">
    <source>
        <dbReference type="Proteomes" id="UP000234206"/>
    </source>
</evidence>
<comment type="caution">
    <text evidence="3">The sequence shown here is derived from an EMBL/GenBank/DDBJ whole genome shotgun (WGS) entry which is preliminary data.</text>
</comment>
<evidence type="ECO:0000259" key="2">
    <source>
        <dbReference type="Pfam" id="PF00742"/>
    </source>
</evidence>
<reference evidence="3 4" key="1">
    <citation type="submission" date="2017-12" db="EMBL/GenBank/DDBJ databases">
        <title>Phylogenetic diversity of female urinary microbiome.</title>
        <authorList>
            <person name="Thomas-White K."/>
            <person name="Wolfe A.J."/>
        </authorList>
    </citation>
    <scope>NUCLEOTIDE SEQUENCE [LARGE SCALE GENOMIC DNA]</scope>
    <source>
        <strain evidence="3 4">UMB1298</strain>
    </source>
</reference>
<dbReference type="Pfam" id="PF00742">
    <property type="entry name" value="Homoserine_dh"/>
    <property type="match status" value="1"/>
</dbReference>
<dbReference type="EMBL" id="PKIZ01000141">
    <property type="protein sequence ID" value="PKZ40671.1"/>
    <property type="molecule type" value="Genomic_DNA"/>
</dbReference>
<dbReference type="PANTHER" id="PTHR43331:SF1">
    <property type="entry name" value="HOMOSERINE DEHYDROGENASE"/>
    <property type="match status" value="1"/>
</dbReference>
<sequence length="104" mass="10636">VDEEGKESVSASVYPALIPSSHPLSSVSESYNAVFVEAESAGRLMFYGNGAGGGPTASAVLGDVVAVARNIVLGGRGPGESTYASLPIANFGDVCTRYHVDMQV</sequence>
<dbReference type="GO" id="GO:0004412">
    <property type="term" value="F:homoserine dehydrogenase activity"/>
    <property type="evidence" value="ECO:0007669"/>
    <property type="project" value="TreeGrafter"/>
</dbReference>
<evidence type="ECO:0000313" key="3">
    <source>
        <dbReference type="EMBL" id="PKZ40671.1"/>
    </source>
</evidence>
<dbReference type="Gene3D" id="3.40.50.720">
    <property type="entry name" value="NAD(P)-binding Rossmann-like Domain"/>
    <property type="match status" value="1"/>
</dbReference>
<feature type="domain" description="Homoserine dehydrogenase catalytic" evidence="2">
    <location>
        <begin position="9"/>
        <end position="65"/>
    </location>
</feature>
<keyword evidence="4" id="KW-1185">Reference proteome</keyword>
<keyword evidence="1" id="KW-0560">Oxidoreductase</keyword>
<gene>
    <name evidence="3" type="ORF">CYJ76_11895</name>
</gene>
<protein>
    <submittedName>
        <fullName evidence="3">Homoserine dehydrogenase</fullName>
    </submittedName>
</protein>
<evidence type="ECO:0000256" key="1">
    <source>
        <dbReference type="ARBA" id="ARBA00023002"/>
    </source>
</evidence>
<dbReference type="SUPFAM" id="SSF55347">
    <property type="entry name" value="Glyceraldehyde-3-phosphate dehydrogenase-like, C-terminal domain"/>
    <property type="match status" value="1"/>
</dbReference>
<feature type="non-terminal residue" evidence="3">
    <location>
        <position position="104"/>
    </location>
</feature>
<accession>A0A2I1P7U2</accession>
<dbReference type="GO" id="GO:0009088">
    <property type="term" value="P:threonine biosynthetic process"/>
    <property type="evidence" value="ECO:0007669"/>
    <property type="project" value="TreeGrafter"/>
</dbReference>
<dbReference type="Proteomes" id="UP000234206">
    <property type="component" value="Unassembled WGS sequence"/>
</dbReference>
<dbReference type="AlphaFoldDB" id="A0A2I1P7U2"/>
<organism evidence="3 4">
    <name type="scientific">Kytococcus schroeteri</name>
    <dbReference type="NCBI Taxonomy" id="138300"/>
    <lineage>
        <taxon>Bacteria</taxon>
        <taxon>Bacillati</taxon>
        <taxon>Actinomycetota</taxon>
        <taxon>Actinomycetes</taxon>
        <taxon>Micrococcales</taxon>
        <taxon>Kytococcaceae</taxon>
        <taxon>Kytococcus</taxon>
    </lineage>
</organism>
<dbReference type="Gene3D" id="3.30.360.10">
    <property type="entry name" value="Dihydrodipicolinate Reductase, domain 2"/>
    <property type="match status" value="1"/>
</dbReference>
<name>A0A2I1P7U2_9MICO</name>
<feature type="non-terminal residue" evidence="3">
    <location>
        <position position="1"/>
    </location>
</feature>
<proteinExistence type="predicted"/>
<dbReference type="InterPro" id="IPR001342">
    <property type="entry name" value="HDH_cat"/>
</dbReference>
<dbReference type="PANTHER" id="PTHR43331">
    <property type="entry name" value="HOMOSERINE DEHYDROGENASE"/>
    <property type="match status" value="1"/>
</dbReference>